<dbReference type="AlphaFoldDB" id="W1RQI6"/>
<gene>
    <name evidence="1" type="ORF">D104_12905</name>
</gene>
<comment type="caution">
    <text evidence="1">The sequence shown here is derived from an EMBL/GenBank/DDBJ whole genome shotgun (WGS) entry which is preliminary data.</text>
</comment>
<name>W1RQI6_9GAMM</name>
<evidence type="ECO:0000313" key="1">
    <source>
        <dbReference type="EMBL" id="ETI59356.1"/>
    </source>
</evidence>
<dbReference type="EMBL" id="AYOZ01000034">
    <property type="protein sequence ID" value="ETI59356.1"/>
    <property type="molecule type" value="Genomic_DNA"/>
</dbReference>
<reference evidence="1 2" key="1">
    <citation type="journal article" date="2014" name="Genome Announc.">
        <title>Draft Genome Sequence of Marinomonas sp. Strain D104, a Polycyclic Aromatic Hydrocarbon-Degrading Bacterium from the Deep-Sea Sediment of the Arctic Ocean.</title>
        <authorList>
            <person name="Dong C."/>
            <person name="Bai X."/>
            <person name="Lai Q."/>
            <person name="Xie Y."/>
            <person name="Chen X."/>
            <person name="Shao Z."/>
        </authorList>
    </citation>
    <scope>NUCLEOTIDE SEQUENCE [LARGE SCALE GENOMIC DNA]</scope>
    <source>
        <strain evidence="1 2">D104</strain>
    </source>
</reference>
<dbReference type="PATRIC" id="fig|1208321.3.peg.2566"/>
<proteinExistence type="predicted"/>
<accession>W1RQI6</accession>
<evidence type="ECO:0000313" key="2">
    <source>
        <dbReference type="Proteomes" id="UP000018857"/>
    </source>
</evidence>
<sequence length="52" mass="5767">MKSGFFLRSFSLFSLAHNHGLALCQPWGCEQSQVIGVKKSANLFIDLNNSHS</sequence>
<dbReference type="Proteomes" id="UP000018857">
    <property type="component" value="Unassembled WGS sequence"/>
</dbReference>
<organism evidence="1 2">
    <name type="scientific">Marinomonas profundimaris</name>
    <dbReference type="NCBI Taxonomy" id="1208321"/>
    <lineage>
        <taxon>Bacteria</taxon>
        <taxon>Pseudomonadati</taxon>
        <taxon>Pseudomonadota</taxon>
        <taxon>Gammaproteobacteria</taxon>
        <taxon>Oceanospirillales</taxon>
        <taxon>Oceanospirillaceae</taxon>
        <taxon>Marinomonas</taxon>
    </lineage>
</organism>
<keyword evidence="2" id="KW-1185">Reference proteome</keyword>
<protein>
    <submittedName>
        <fullName evidence="1">Uncharacterized protein</fullName>
    </submittedName>
</protein>